<dbReference type="EMBL" id="JBHUOV010000007">
    <property type="protein sequence ID" value="MFD2824265.1"/>
    <property type="molecule type" value="Genomic_DNA"/>
</dbReference>
<dbReference type="InterPro" id="IPR029000">
    <property type="entry name" value="Cyclophilin-like_dom_sf"/>
</dbReference>
<evidence type="ECO:0000313" key="10">
    <source>
        <dbReference type="Proteomes" id="UP001597533"/>
    </source>
</evidence>
<dbReference type="CDD" id="cd00317">
    <property type="entry name" value="cyclophilin"/>
    <property type="match status" value="1"/>
</dbReference>
<evidence type="ECO:0000256" key="5">
    <source>
        <dbReference type="PROSITE-ProRule" id="PRU00277"/>
    </source>
</evidence>
<dbReference type="InterPro" id="IPR001179">
    <property type="entry name" value="PPIase_FKBP_dom"/>
</dbReference>
<dbReference type="SUPFAM" id="SSF50891">
    <property type="entry name" value="Cyclophilin-like"/>
    <property type="match status" value="1"/>
</dbReference>
<dbReference type="Pfam" id="PF00254">
    <property type="entry name" value="FKBP_C"/>
    <property type="match status" value="1"/>
</dbReference>
<keyword evidence="10" id="KW-1185">Reference proteome</keyword>
<dbReference type="Gene3D" id="2.40.100.10">
    <property type="entry name" value="Cyclophilin-like"/>
    <property type="match status" value="1"/>
</dbReference>
<dbReference type="SUPFAM" id="SSF54534">
    <property type="entry name" value="FKBP-like"/>
    <property type="match status" value="1"/>
</dbReference>
<dbReference type="Proteomes" id="UP001597533">
    <property type="component" value="Unassembled WGS sequence"/>
</dbReference>
<evidence type="ECO:0000313" key="9">
    <source>
        <dbReference type="EMBL" id="MFD2824265.1"/>
    </source>
</evidence>
<dbReference type="PANTHER" id="PTHR45625">
    <property type="entry name" value="PEPTIDYL-PROLYL CIS-TRANS ISOMERASE-RELATED"/>
    <property type="match status" value="1"/>
</dbReference>
<dbReference type="Pfam" id="PF00160">
    <property type="entry name" value="Pro_isomerase"/>
    <property type="match status" value="1"/>
</dbReference>
<reference evidence="10" key="1">
    <citation type="journal article" date="2019" name="Int. J. Syst. Evol. Microbiol.">
        <title>The Global Catalogue of Microorganisms (GCM) 10K type strain sequencing project: providing services to taxonomists for standard genome sequencing and annotation.</title>
        <authorList>
            <consortium name="The Broad Institute Genomics Platform"/>
            <consortium name="The Broad Institute Genome Sequencing Center for Infectious Disease"/>
            <person name="Wu L."/>
            <person name="Ma J."/>
        </authorList>
    </citation>
    <scope>NUCLEOTIDE SEQUENCE [LARGE SCALE GENOMIC DNA]</scope>
    <source>
        <strain evidence="10">KCTC 32141</strain>
    </source>
</reference>
<accession>A0ABW5WPU8</accession>
<evidence type="ECO:0000256" key="4">
    <source>
        <dbReference type="ARBA" id="ARBA00023235"/>
    </source>
</evidence>
<evidence type="ECO:0000259" key="7">
    <source>
        <dbReference type="PROSITE" id="PS50059"/>
    </source>
</evidence>
<feature type="domain" description="PPIase cyclophilin-type" evidence="8">
    <location>
        <begin position="42"/>
        <end position="214"/>
    </location>
</feature>
<comment type="catalytic activity">
    <reaction evidence="1 5">
        <text>[protein]-peptidylproline (omega=180) = [protein]-peptidylproline (omega=0)</text>
        <dbReference type="Rhea" id="RHEA:16237"/>
        <dbReference type="Rhea" id="RHEA-COMP:10747"/>
        <dbReference type="Rhea" id="RHEA-COMP:10748"/>
        <dbReference type="ChEBI" id="CHEBI:83833"/>
        <dbReference type="ChEBI" id="CHEBI:83834"/>
        <dbReference type="EC" id="5.2.1.8"/>
    </reaction>
</comment>
<name>A0ABW5WPU8_9FLAO</name>
<dbReference type="RefSeq" id="WP_379898878.1">
    <property type="nucleotide sequence ID" value="NZ_JBHUOV010000007.1"/>
</dbReference>
<gene>
    <name evidence="9" type="ORF">ACFS5M_11340</name>
</gene>
<keyword evidence="3 5" id="KW-0697">Rotamase</keyword>
<dbReference type="GO" id="GO:0016853">
    <property type="term" value="F:isomerase activity"/>
    <property type="evidence" value="ECO:0007669"/>
    <property type="project" value="UniProtKB-KW"/>
</dbReference>
<organism evidence="9 10">
    <name type="scientific">Lacinutrix iliipiscaria</name>
    <dbReference type="NCBI Taxonomy" id="1230532"/>
    <lineage>
        <taxon>Bacteria</taxon>
        <taxon>Pseudomonadati</taxon>
        <taxon>Bacteroidota</taxon>
        <taxon>Flavobacteriia</taxon>
        <taxon>Flavobacteriales</taxon>
        <taxon>Flavobacteriaceae</taxon>
        <taxon>Lacinutrix</taxon>
    </lineage>
</organism>
<dbReference type="EC" id="5.2.1.8" evidence="2 5"/>
<dbReference type="InterPro" id="IPR002130">
    <property type="entry name" value="Cyclophilin-type_PPIase_dom"/>
</dbReference>
<evidence type="ECO:0000256" key="1">
    <source>
        <dbReference type="ARBA" id="ARBA00000971"/>
    </source>
</evidence>
<evidence type="ECO:0000256" key="2">
    <source>
        <dbReference type="ARBA" id="ARBA00013194"/>
    </source>
</evidence>
<dbReference type="InterPro" id="IPR044666">
    <property type="entry name" value="Cyclophilin_A-like"/>
</dbReference>
<evidence type="ECO:0000256" key="3">
    <source>
        <dbReference type="ARBA" id="ARBA00023110"/>
    </source>
</evidence>
<dbReference type="PROSITE" id="PS50059">
    <property type="entry name" value="FKBP_PPIASE"/>
    <property type="match status" value="1"/>
</dbReference>
<dbReference type="PANTHER" id="PTHR45625:SF4">
    <property type="entry name" value="PEPTIDYLPROLYL ISOMERASE DOMAIN AND WD REPEAT-CONTAINING PROTEIN 1"/>
    <property type="match status" value="1"/>
</dbReference>
<keyword evidence="4 5" id="KW-0413">Isomerase</keyword>
<keyword evidence="6" id="KW-0732">Signal</keyword>
<feature type="domain" description="PPIase FKBP-type" evidence="7">
    <location>
        <begin position="297"/>
        <end position="398"/>
    </location>
</feature>
<dbReference type="PROSITE" id="PS50072">
    <property type="entry name" value="CSA_PPIASE_2"/>
    <property type="match status" value="1"/>
</dbReference>
<dbReference type="InterPro" id="IPR046357">
    <property type="entry name" value="PPIase_dom_sf"/>
</dbReference>
<evidence type="ECO:0000259" key="8">
    <source>
        <dbReference type="PROSITE" id="PS50072"/>
    </source>
</evidence>
<protein>
    <recommendedName>
        <fullName evidence="2 5">peptidylprolyl isomerase</fullName>
        <ecNumber evidence="2 5">5.2.1.8</ecNumber>
    </recommendedName>
</protein>
<feature type="signal peptide" evidence="6">
    <location>
        <begin position="1"/>
        <end position="24"/>
    </location>
</feature>
<comment type="caution">
    <text evidence="9">The sequence shown here is derived from an EMBL/GenBank/DDBJ whole genome shotgun (WGS) entry which is preliminary data.</text>
</comment>
<dbReference type="PROSITE" id="PS51257">
    <property type="entry name" value="PROKAR_LIPOPROTEIN"/>
    <property type="match status" value="1"/>
</dbReference>
<dbReference type="PRINTS" id="PR00153">
    <property type="entry name" value="CSAPPISMRASE"/>
</dbReference>
<sequence>MNLLKTTMKIFILALLLSTTSCQDKYPDLEDGLYAEFVTSKGTMVAKLFYEKAPVTVANFVALAEGTHPKVVDSLKGKPFYNGLIFHRVMDKFMIQSGDHTATGAGNPGYRFFSEFDETLKHDKPGILSMANSGGLDTNGTQFFITEVVSQSTINLNAYLPDGSLKNCEQRGVSCHAVFGELVIGLDVQDSISNVKVAARNRPVEDVTIQELNIIRKGSSAIAFDAAKVFTENEPKLAERHEGLKEKQLEALKEKSKIAAENFKEANKDLQGEVFESPTGIIMIKTKVGNGETPKPTDKVNIDCAGYFEDGRLFYTTWEDVAKENGMYNENGTYAPFDRVYNPNAGLIPGFREAFLKMNIGDKAKVFIPSYLGYGAIPNGPIPANSNLIFDIELVSIKK</sequence>
<feature type="chain" id="PRO_5046166048" description="peptidylprolyl isomerase" evidence="6">
    <location>
        <begin position="25"/>
        <end position="399"/>
    </location>
</feature>
<proteinExistence type="predicted"/>
<dbReference type="Gene3D" id="3.10.50.40">
    <property type="match status" value="1"/>
</dbReference>
<evidence type="ECO:0000256" key="6">
    <source>
        <dbReference type="SAM" id="SignalP"/>
    </source>
</evidence>